<protein>
    <recommendedName>
        <fullName evidence="3">Protein kinase domain-containing protein</fullName>
    </recommendedName>
</protein>
<proteinExistence type="predicted"/>
<evidence type="ECO:0000313" key="4">
    <source>
        <dbReference type="EMBL" id="KAK2947055.1"/>
    </source>
</evidence>
<dbReference type="EMBL" id="JARBJD010000212">
    <property type="protein sequence ID" value="KAK2947055.1"/>
    <property type="molecule type" value="Genomic_DNA"/>
</dbReference>
<dbReference type="Gene3D" id="1.10.510.10">
    <property type="entry name" value="Transferase(Phosphotransferase) domain 1"/>
    <property type="match status" value="1"/>
</dbReference>
<gene>
    <name evidence="4" type="ORF">BLNAU_18057</name>
</gene>
<keyword evidence="5" id="KW-1185">Reference proteome</keyword>
<feature type="domain" description="Protein kinase" evidence="3">
    <location>
        <begin position="1001"/>
        <end position="1326"/>
    </location>
</feature>
<accession>A0ABQ9X5U3</accession>
<dbReference type="InterPro" id="IPR051681">
    <property type="entry name" value="Ser/Thr_Kinases-Pseudokinases"/>
</dbReference>
<dbReference type="SUPFAM" id="SSF51126">
    <property type="entry name" value="Pectin lyase-like"/>
    <property type="match status" value="1"/>
</dbReference>
<dbReference type="SUPFAM" id="SSF56112">
    <property type="entry name" value="Protein kinase-like (PK-like)"/>
    <property type="match status" value="1"/>
</dbReference>
<dbReference type="Pfam" id="PF07714">
    <property type="entry name" value="PK_Tyr_Ser-Thr"/>
    <property type="match status" value="1"/>
</dbReference>
<dbReference type="InterPro" id="IPR011009">
    <property type="entry name" value="Kinase-like_dom_sf"/>
</dbReference>
<keyword evidence="2" id="KW-1133">Transmembrane helix</keyword>
<sequence>MSLEDSNLKLGGSPTVELNSTAPAGSSMFTVKGESRFKINLFKFQQKANYTLVSVTSSESWLEMQNCQVFFQSGTYSQSLVSSVGCGLSFYYCHFNEGYTPPQVTFFVPLVSFHSTPSTDGGLGSALFSMTQCSFKNLTLSNSSIIVMETSGDVTFQTNNCTGINNNLDEGKYLSLKGDNFKQQIIPENWAKSYSKDELALHLGEDTSLPESHKWRTGSLVYWLFSPLEEIVVNVSDSASTDHPNCGSSEFKCTTLDSALESASLNSLEVITLSSPSSLERTMAVAETRTVRSSDTTQREVSVALDSSVEVDGGHLSFLTILFTSASSSAFSNGKNIRPDPLFIVKSGSLSLNSCSLPSFTLASCPLISHLSGSLSLISCESSSIDRLSGKGSILSTEMINGMELTIDSVNLSSMCCSSESPAVLLNFSSIMPLSPFPSFSLTNLRFEGTEEQETTCHCIEIVGRNISNLIFEDDERFKGSYSNESNENDLWSTDEQNNLSASLLFYLLGQEGPVGVSRGGYDMDRCGYLNVWCSSVERGISRTTDRPLSELMILGNSDLSMTVTLTTSVSLTKGEEGGTVHVSSAGSLTCAAHHSLLAEELSITLPPTQTTEAVIVVPPSGSATLNTIVVRSPEGSEATLVRVTGGKAEMGDCVIQSEVKNNTHLVEIVGGKVSVDTLRLESGIGLNSSMVWMSMGSVNVSGLSIVGVSSISGHLIVASGTSARLKDITLSHISFSSAPFLFSSLDLCWISDMTMKNCSSGVLFEGTDVQSLQLNTCQFSGSTKSTSEQNEEASHLCTWMDSSITLTNCSSAFHSVKMKHLPIGAVSMVGGELTLTGCIFLNNSPSITDFPSLRRNVFCSDGKVSIEAVGGGDGNSSPHHWISTNNCSVEKENSILPTPFFIPTLSSTQSTSKFDRKAKAYEIVLKGESFIPCGLSLEVFEQIALSKTEFSEGEHQFLVVNRQIRFTLFDLPPTATVPLMLKHDLHCRVLFGENGKTDSFSLTGLKGNMSQGGRVVSVVVPIVCSLVLLLLLLIVVLVLMCRRKQKKKEEEKPKAMSELDECQIVVKDEEHENQSTIRPVLDTTNETLHPNSFNMISNGFSQEQPQLSTFEQSFIEHVEVLKCEGEPAVVRVPANRTLYSALHVEKRSDLPKMEIRRQLVAGLNRLVQHNPFSDVLALLSSHWVLIDSSGSVCLKLDQNVNQTDLNEHQIANRKKMREEDRRWSAPEQIDEEDRDNKKDSKEPQAVPFDPLKASVFRLGLVLWELETGHVPFGELDAVNASRQVKGGQVPLIENWEDTSLASIVEGCLSFDPNDRPSLSDLNTLFSSTLTPPDPPPIHQQPIASIAITG</sequence>
<keyword evidence="2" id="KW-0812">Transmembrane</keyword>
<feature type="transmembrane region" description="Helical" evidence="2">
    <location>
        <begin position="1019"/>
        <end position="1041"/>
    </location>
</feature>
<dbReference type="InterPro" id="IPR001245">
    <property type="entry name" value="Ser-Thr/Tyr_kinase_cat_dom"/>
</dbReference>
<dbReference type="Proteomes" id="UP001281761">
    <property type="component" value="Unassembled WGS sequence"/>
</dbReference>
<evidence type="ECO:0000256" key="2">
    <source>
        <dbReference type="SAM" id="Phobius"/>
    </source>
</evidence>
<dbReference type="PROSITE" id="PS50011">
    <property type="entry name" value="PROTEIN_KINASE_DOM"/>
    <property type="match status" value="1"/>
</dbReference>
<feature type="region of interest" description="Disordered" evidence="1">
    <location>
        <begin position="1208"/>
        <end position="1247"/>
    </location>
</feature>
<reference evidence="4 5" key="1">
    <citation type="journal article" date="2022" name="bioRxiv">
        <title>Genomics of Preaxostyla Flagellates Illuminates Evolutionary Transitions and the Path Towards Mitochondrial Loss.</title>
        <authorList>
            <person name="Novak L.V.F."/>
            <person name="Treitli S.C."/>
            <person name="Pyrih J."/>
            <person name="Halakuc P."/>
            <person name="Pipaliya S.V."/>
            <person name="Vacek V."/>
            <person name="Brzon O."/>
            <person name="Soukal P."/>
            <person name="Eme L."/>
            <person name="Dacks J.B."/>
            <person name="Karnkowska A."/>
            <person name="Elias M."/>
            <person name="Hampl V."/>
        </authorList>
    </citation>
    <scope>NUCLEOTIDE SEQUENCE [LARGE SCALE GENOMIC DNA]</scope>
    <source>
        <strain evidence="4">NAU3</strain>
        <tissue evidence="4">Gut</tissue>
    </source>
</reference>
<organism evidence="4 5">
    <name type="scientific">Blattamonas nauphoetae</name>
    <dbReference type="NCBI Taxonomy" id="2049346"/>
    <lineage>
        <taxon>Eukaryota</taxon>
        <taxon>Metamonada</taxon>
        <taxon>Preaxostyla</taxon>
        <taxon>Oxymonadida</taxon>
        <taxon>Blattamonas</taxon>
    </lineage>
</organism>
<evidence type="ECO:0000256" key="1">
    <source>
        <dbReference type="SAM" id="MobiDB-lite"/>
    </source>
</evidence>
<dbReference type="InterPro" id="IPR000719">
    <property type="entry name" value="Prot_kinase_dom"/>
</dbReference>
<dbReference type="InterPro" id="IPR011050">
    <property type="entry name" value="Pectin_lyase_fold/virulence"/>
</dbReference>
<evidence type="ECO:0000259" key="3">
    <source>
        <dbReference type="PROSITE" id="PS50011"/>
    </source>
</evidence>
<keyword evidence="2" id="KW-0472">Membrane</keyword>
<evidence type="ECO:0000313" key="5">
    <source>
        <dbReference type="Proteomes" id="UP001281761"/>
    </source>
</evidence>
<name>A0ABQ9X5U3_9EUKA</name>
<dbReference type="PANTHER" id="PTHR44329">
    <property type="entry name" value="SERINE/THREONINE-PROTEIN KINASE TNNI3K-RELATED"/>
    <property type="match status" value="1"/>
</dbReference>
<comment type="caution">
    <text evidence="4">The sequence shown here is derived from an EMBL/GenBank/DDBJ whole genome shotgun (WGS) entry which is preliminary data.</text>
</comment>